<reference evidence="1 2" key="1">
    <citation type="submission" date="2016-06" db="EMBL/GenBank/DDBJ databases">
        <title>Comparative genomics of the ectomycorrhizal sister species Rhizopogon vinicolor and Rhizopogon vesiculosus (Basidiomycota: Boletales) reveals a divergence of the mating type B locus.</title>
        <authorList>
            <consortium name="DOE Joint Genome Institute"/>
            <person name="Mujic A.B."/>
            <person name="Kuo A."/>
            <person name="Tritt A."/>
            <person name="Lipzen A."/>
            <person name="Chen C."/>
            <person name="Johnson J."/>
            <person name="Sharma A."/>
            <person name="Barry K."/>
            <person name="Grigoriev I.V."/>
            <person name="Spatafora J.W."/>
        </authorList>
    </citation>
    <scope>NUCLEOTIDE SEQUENCE [LARGE SCALE GENOMIC DNA]</scope>
    <source>
        <strain evidence="1 2">AM-OR11-026</strain>
    </source>
</reference>
<dbReference type="OrthoDB" id="6407164at2759"/>
<dbReference type="STRING" id="1314800.A0A1B7MFD8"/>
<protein>
    <submittedName>
        <fullName evidence="1">Uncharacterized protein</fullName>
    </submittedName>
</protein>
<dbReference type="InParanoid" id="A0A1B7MFD8"/>
<evidence type="ECO:0000313" key="1">
    <source>
        <dbReference type="EMBL" id="OAX31313.1"/>
    </source>
</evidence>
<gene>
    <name evidence="1" type="ORF">K503DRAFT_870678</name>
</gene>
<keyword evidence="2" id="KW-1185">Reference proteome</keyword>
<dbReference type="EMBL" id="KV449461">
    <property type="protein sequence ID" value="OAX31313.1"/>
    <property type="molecule type" value="Genomic_DNA"/>
</dbReference>
<accession>A0A1B7MFD8</accession>
<dbReference type="Proteomes" id="UP000092154">
    <property type="component" value="Unassembled WGS sequence"/>
</dbReference>
<organism evidence="1 2">
    <name type="scientific">Rhizopogon vinicolor AM-OR11-026</name>
    <dbReference type="NCBI Taxonomy" id="1314800"/>
    <lineage>
        <taxon>Eukaryota</taxon>
        <taxon>Fungi</taxon>
        <taxon>Dikarya</taxon>
        <taxon>Basidiomycota</taxon>
        <taxon>Agaricomycotina</taxon>
        <taxon>Agaricomycetes</taxon>
        <taxon>Agaricomycetidae</taxon>
        <taxon>Boletales</taxon>
        <taxon>Suillineae</taxon>
        <taxon>Rhizopogonaceae</taxon>
        <taxon>Rhizopogon</taxon>
    </lineage>
</organism>
<evidence type="ECO:0000313" key="2">
    <source>
        <dbReference type="Proteomes" id="UP000092154"/>
    </source>
</evidence>
<sequence length="196" mass="20980">MDDSQTTFATHYLSYGFDLDMMKRSMHTVGGPDAKKARWSLTFNASITSAATPTAATRNAFANYGYGPHAQITQPFQVAFPAFSNPLYSTPNLTINTTVNGSDMNPQMTPANPNAFAQQQQQQPNDMGAYGGFGYNMLGMGMPGMNMFGGFPYGAQAGNFGQMYYVQPPRLPSLNVNIPQTPGAYSPAAISAALSA</sequence>
<name>A0A1B7MFD8_9AGAM</name>
<feature type="non-terminal residue" evidence="1">
    <location>
        <position position="196"/>
    </location>
</feature>
<dbReference type="AlphaFoldDB" id="A0A1B7MFD8"/>
<proteinExistence type="predicted"/>